<accession>A0A7S4ISH7</accession>
<feature type="compositionally biased region" description="Polar residues" evidence="8">
    <location>
        <begin position="165"/>
        <end position="175"/>
    </location>
</feature>
<dbReference type="InterPro" id="IPR052595">
    <property type="entry name" value="LRRC69/RLP"/>
</dbReference>
<feature type="compositionally biased region" description="Basic and acidic residues" evidence="8">
    <location>
        <begin position="54"/>
        <end position="70"/>
    </location>
</feature>
<dbReference type="SMART" id="SM00369">
    <property type="entry name" value="LRR_TYP"/>
    <property type="match status" value="10"/>
</dbReference>
<feature type="compositionally biased region" description="Polar residues" evidence="8">
    <location>
        <begin position="1"/>
        <end position="10"/>
    </location>
</feature>
<dbReference type="InterPro" id="IPR013517">
    <property type="entry name" value="FG-GAP"/>
</dbReference>
<keyword evidence="2" id="KW-1003">Cell membrane</keyword>
<keyword evidence="3" id="KW-0597">Phosphoprotein</keyword>
<feature type="compositionally biased region" description="Basic and acidic residues" evidence="8">
    <location>
        <begin position="140"/>
        <end position="153"/>
    </location>
</feature>
<name>A0A7S4ISH7_9STRA</name>
<proteinExistence type="predicted"/>
<dbReference type="SUPFAM" id="SSF52058">
    <property type="entry name" value="L domain-like"/>
    <property type="match status" value="1"/>
</dbReference>
<keyword evidence="4" id="KW-0433">Leucine-rich repeat</keyword>
<dbReference type="Pfam" id="PF13855">
    <property type="entry name" value="LRR_8"/>
    <property type="match status" value="1"/>
</dbReference>
<dbReference type="SUPFAM" id="SSF52047">
    <property type="entry name" value="RNI-like"/>
    <property type="match status" value="1"/>
</dbReference>
<reference evidence="10" key="1">
    <citation type="submission" date="2021-01" db="EMBL/GenBank/DDBJ databases">
        <authorList>
            <person name="Corre E."/>
            <person name="Pelletier E."/>
            <person name="Niang G."/>
            <person name="Scheremetjew M."/>
            <person name="Finn R."/>
            <person name="Kale V."/>
            <person name="Holt S."/>
            <person name="Cochrane G."/>
            <person name="Meng A."/>
            <person name="Brown T."/>
            <person name="Cohen L."/>
        </authorList>
    </citation>
    <scope>NUCLEOTIDE SEQUENCE</scope>
    <source>
        <strain evidence="10">Isolate 1302-5</strain>
    </source>
</reference>
<sequence length="1552" mass="168244">MADTGSNVDSSKAAAMTKGGTIDTEESHPSVGSISLGDADHGGLVTGTGEEESEKYASYKEKEETGEKEAITGNVPTGWTSERAVDGGEDSSPVKTKDEKDEEKHREEISKENSHGTSIVTTTYPDGSKMVKSTRVAVDGSKKIAEEEIRPDGSKTVTLREFPTPDSTRTKTIASEGSAARLSGTGHRFSGGGGRGGDRDVPEVISATSEPPIPPPASLARDEWIGTIGDTGSSHRERVPESRPGAFRVGTDPGHEIPEEEQEQEGGFIEDTEAPEEEGVALPAVVVDERRGGSRSRRDQIRNMIRARISASDAPVVDGVAIGRGKSDNRQDAKGSIGRFLTEHQRLITGIILMLFIALVTTLAVVLPRRSRQVKDLSAQAGQKEDRPEAFASTTVLPTTTSPKPILTNLTTSPVTHTAEIIANTSTTTSTIFNITEIAMSVSGAEAVLLSGTPQSKALHWLLHNDTWSQNSASAEDILQRYAMLVFYFSLGGEGWNRKSGWPHGSGNTLSHLCSWHGISCDTSLVPSVGAKFITKIAFINNSLDGSISEELGYLSSLEALHLVSNPNMQGNIPTTITNLTRLRSLKLDTNYLTGSLQEDIGKLTELEHLSLIDTLIKGPIPDSIGGLTKLKTLNLLGPDFEFGGGTNAGITGTLPAQSMGRLEQLTWLSLSSNRLSGAIPTEICLLTNLYHISMNRNKFDGTIPACIGRLTELRVLDLWRNRDISGSIPRSVNDLVHLTTLELGGNGLNYTIPPVGNLASLQLLHLGMNNLSGEIPTSLSNLTELRSLSLGRDDYSRTDKVKTTVSSGNNLDSTIPQSIGNLKHLEMLDLTSNMLSGSIPASLYKLTNLISVDLEYNFLNGTISDQVESLSDLRFLYLRGNSFRGSIGKGLCALKSLEALWLGNIYSSHHCNINGRLPYELGNLTALRRFNVQRCSLTGPIPSSVGSLKSLEYFEIDDNSLTGILPQTIGNMSSIRHLSLSHNWLRGPLPSSLGQLKQLQTLSASENELTSTLPHNLWFLPRLERLCLGDNLLSGPIPEVSVRFLTSLRDLDLSDNRLEGEIPESMGNLISISSLKLERNNFWGRMPDSVCALQEYDTFGFGAPRISKHFSADCGGETPQLACCCCKECCEYDVYCVSQRCPFNDECCSEPTWTRPTTTSTPTTITTIKPKSSLDGMEQCSTSKLFAKHGRTLESFGHSVAVDGDTIIVGIPSDDINGPMSGSARVFSRLGIEWMEQDYLVPSDGEDFKQFGVSVALYGNTVIIGADNHYSDNAYVFKMSVGKWQEEALLQPREGVSDWYGVSVAVYNDTALIGTPRNQVGDIGTGTVFVFTRMNATWDQVATLIPSDGEDGAWFGSSVAVDRDTAVIGASLDKNRVGSAYVFVRRGGEWHQQDKLRPRNKTISRSFGTSVSLDGRWLIVGSPDGWQLQRSSAHVFQRIGRKWERRGELQPPNDGSDDSAFGTTVALNARTAIVGSYRHSQNGWLSGAAHVFKRFGVNWQMLATLRPRDGEGYDLFGQSAALSDKIAVIGAKKGDNDKGKDSGVAYVLEMC</sequence>
<feature type="region of interest" description="Disordered" evidence="8">
    <location>
        <begin position="1"/>
        <end position="266"/>
    </location>
</feature>
<dbReference type="Pfam" id="PF00560">
    <property type="entry name" value="LRR_1"/>
    <property type="match status" value="4"/>
</dbReference>
<dbReference type="FunFam" id="3.80.10.10:FF:000095">
    <property type="entry name" value="LRR receptor-like serine/threonine-protein kinase GSO1"/>
    <property type="match status" value="1"/>
</dbReference>
<dbReference type="FunFam" id="3.80.10.10:FF:000041">
    <property type="entry name" value="LRR receptor-like serine/threonine-protein kinase ERECTA"/>
    <property type="match status" value="2"/>
</dbReference>
<protein>
    <submittedName>
        <fullName evidence="10">Uncharacterized protein</fullName>
    </submittedName>
</protein>
<evidence type="ECO:0000256" key="6">
    <source>
        <dbReference type="ARBA" id="ARBA00022737"/>
    </source>
</evidence>
<dbReference type="Gene3D" id="3.80.10.10">
    <property type="entry name" value="Ribonuclease Inhibitor"/>
    <property type="match status" value="4"/>
</dbReference>
<evidence type="ECO:0000256" key="7">
    <source>
        <dbReference type="ARBA" id="ARBA00023136"/>
    </source>
</evidence>
<dbReference type="FunFam" id="3.80.10.10:FF:000383">
    <property type="entry name" value="Leucine-rich repeat receptor protein kinase EMS1"/>
    <property type="match status" value="1"/>
</dbReference>
<keyword evidence="5" id="KW-0732">Signal</keyword>
<feature type="transmembrane region" description="Helical" evidence="9">
    <location>
        <begin position="347"/>
        <end position="367"/>
    </location>
</feature>
<dbReference type="GO" id="GO:0005886">
    <property type="term" value="C:plasma membrane"/>
    <property type="evidence" value="ECO:0007669"/>
    <property type="project" value="UniProtKB-SubCell"/>
</dbReference>
<dbReference type="EMBL" id="HBKQ01021762">
    <property type="protein sequence ID" value="CAE2238225.1"/>
    <property type="molecule type" value="Transcribed_RNA"/>
</dbReference>
<evidence type="ECO:0000256" key="2">
    <source>
        <dbReference type="ARBA" id="ARBA00022475"/>
    </source>
</evidence>
<evidence type="ECO:0000313" key="10">
    <source>
        <dbReference type="EMBL" id="CAE2238225.1"/>
    </source>
</evidence>
<dbReference type="SUPFAM" id="SSF50965">
    <property type="entry name" value="Galactose oxidase, central domain"/>
    <property type="match status" value="1"/>
</dbReference>
<keyword evidence="9" id="KW-1133">Transmembrane helix</keyword>
<evidence type="ECO:0000256" key="5">
    <source>
        <dbReference type="ARBA" id="ARBA00022729"/>
    </source>
</evidence>
<evidence type="ECO:0000256" key="1">
    <source>
        <dbReference type="ARBA" id="ARBA00004236"/>
    </source>
</evidence>
<dbReference type="InterPro" id="IPR032675">
    <property type="entry name" value="LRR_dom_sf"/>
</dbReference>
<dbReference type="InterPro" id="IPR003591">
    <property type="entry name" value="Leu-rich_rpt_typical-subtyp"/>
</dbReference>
<keyword evidence="9" id="KW-0812">Transmembrane</keyword>
<organism evidence="10">
    <name type="scientific">Odontella aurita</name>
    <dbReference type="NCBI Taxonomy" id="265563"/>
    <lineage>
        <taxon>Eukaryota</taxon>
        <taxon>Sar</taxon>
        <taxon>Stramenopiles</taxon>
        <taxon>Ochrophyta</taxon>
        <taxon>Bacillariophyta</taxon>
        <taxon>Mediophyceae</taxon>
        <taxon>Biddulphiophycidae</taxon>
        <taxon>Eupodiscales</taxon>
        <taxon>Odontellaceae</taxon>
        <taxon>Odontella</taxon>
    </lineage>
</organism>
<evidence type="ECO:0000256" key="9">
    <source>
        <dbReference type="SAM" id="Phobius"/>
    </source>
</evidence>
<keyword evidence="6" id="KW-0677">Repeat</keyword>
<comment type="subcellular location">
    <subcellularLocation>
        <location evidence="1">Cell membrane</location>
    </subcellularLocation>
</comment>
<dbReference type="PANTHER" id="PTHR48057">
    <property type="entry name" value="LEUCINE-RICH REPEAT SERINE/THREONINE-PROTEIN KINASE 1"/>
    <property type="match status" value="1"/>
</dbReference>
<evidence type="ECO:0000256" key="8">
    <source>
        <dbReference type="SAM" id="MobiDB-lite"/>
    </source>
</evidence>
<dbReference type="InterPro" id="IPR001611">
    <property type="entry name" value="Leu-rich_rpt"/>
</dbReference>
<dbReference type="InterPro" id="IPR028994">
    <property type="entry name" value="Integrin_alpha_N"/>
</dbReference>
<dbReference type="Gene3D" id="2.130.10.130">
    <property type="entry name" value="Integrin alpha, N-terminal"/>
    <property type="match status" value="2"/>
</dbReference>
<gene>
    <name evidence="10" type="ORF">OAUR00152_LOCUS14745</name>
</gene>
<dbReference type="PANTHER" id="PTHR48057:SF7">
    <property type="entry name" value="LEUCINE-RICH REPEAT SERINE_THREONINE-PROTEIN KINASE 1"/>
    <property type="match status" value="1"/>
</dbReference>
<dbReference type="InterPro" id="IPR011043">
    <property type="entry name" value="Gal_Oxase/kelch_b-propeller"/>
</dbReference>
<evidence type="ECO:0000256" key="3">
    <source>
        <dbReference type="ARBA" id="ARBA00022553"/>
    </source>
</evidence>
<feature type="compositionally biased region" description="Basic and acidic residues" evidence="8">
    <location>
        <begin position="95"/>
        <end position="114"/>
    </location>
</feature>
<dbReference type="Pfam" id="PF14312">
    <property type="entry name" value="FG-GAP_2"/>
    <property type="match status" value="6"/>
</dbReference>
<keyword evidence="7 9" id="KW-0472">Membrane</keyword>
<feature type="compositionally biased region" description="Polar residues" evidence="8">
    <location>
        <begin position="115"/>
        <end position="125"/>
    </location>
</feature>
<evidence type="ECO:0000256" key="4">
    <source>
        <dbReference type="ARBA" id="ARBA00022614"/>
    </source>
</evidence>